<dbReference type="Pfam" id="PF08238">
    <property type="entry name" value="Sel1"/>
    <property type="match status" value="3"/>
</dbReference>
<evidence type="ECO:0000256" key="2">
    <source>
        <dbReference type="SAM" id="MobiDB-lite"/>
    </source>
</evidence>
<accession>A0A9P7XNU0</accession>
<name>A0A9P7XNU0_9FUNG</name>
<dbReference type="PANTHER" id="PTHR11102:SF160">
    <property type="entry name" value="ERAD-ASSOCIATED E3 UBIQUITIN-PROTEIN LIGASE COMPONENT HRD3"/>
    <property type="match status" value="1"/>
</dbReference>
<dbReference type="SUPFAM" id="SSF81901">
    <property type="entry name" value="HCP-like"/>
    <property type="match status" value="1"/>
</dbReference>
<feature type="region of interest" description="Disordered" evidence="2">
    <location>
        <begin position="1"/>
        <end position="28"/>
    </location>
</feature>
<protein>
    <recommendedName>
        <fullName evidence="5">HCP-like protein</fullName>
    </recommendedName>
</protein>
<sequence length="272" mass="29629">MGCPVPERQRFHNPRQLELQPVPPQDDGTIMVKVASQDAISTPIATSTPITTTATSTPNSTPSSSAPSTATSAARRNPVYGVVETKMENYTHINKPLAFPSARGPQAVLDDRTPVVKYSPTTPRLDSNNRPQLRRPHIATTDVPMEMDVAQTSISASLGDKYAQVALGDMYRDGKGVPHDYQAAMDWCLKAAEQGYAVARQNVGVLYNHGQGVLQDYAQAMEWYLKAAQQGYTAAQYDIGVLYNNGQGVTQDYTKATGWFLKVADWGHKGAK</sequence>
<comment type="caution">
    <text evidence="3">The sequence shown here is derived from an EMBL/GenBank/DDBJ whole genome shotgun (WGS) entry which is preliminary data.</text>
</comment>
<dbReference type="InterPro" id="IPR050767">
    <property type="entry name" value="Sel1_AlgK"/>
</dbReference>
<feature type="compositionally biased region" description="Low complexity" evidence="2">
    <location>
        <begin position="43"/>
        <end position="74"/>
    </location>
</feature>
<dbReference type="SMART" id="SM00671">
    <property type="entry name" value="SEL1"/>
    <property type="match status" value="3"/>
</dbReference>
<gene>
    <name evidence="3" type="ORF">KI688_004407</name>
</gene>
<dbReference type="Proteomes" id="UP000707451">
    <property type="component" value="Unassembled WGS sequence"/>
</dbReference>
<dbReference type="InterPro" id="IPR011990">
    <property type="entry name" value="TPR-like_helical_dom_sf"/>
</dbReference>
<evidence type="ECO:0000256" key="1">
    <source>
        <dbReference type="ARBA" id="ARBA00038101"/>
    </source>
</evidence>
<evidence type="ECO:0000313" key="4">
    <source>
        <dbReference type="Proteomes" id="UP000707451"/>
    </source>
</evidence>
<dbReference type="Gene3D" id="1.25.40.10">
    <property type="entry name" value="Tetratricopeptide repeat domain"/>
    <property type="match status" value="1"/>
</dbReference>
<evidence type="ECO:0000313" key="3">
    <source>
        <dbReference type="EMBL" id="KAG9063523.1"/>
    </source>
</evidence>
<proteinExistence type="inferred from homology"/>
<dbReference type="AlphaFoldDB" id="A0A9P7XNU0"/>
<dbReference type="OrthoDB" id="272077at2759"/>
<organism evidence="3 4">
    <name type="scientific">Linnemannia hyalina</name>
    <dbReference type="NCBI Taxonomy" id="64524"/>
    <lineage>
        <taxon>Eukaryota</taxon>
        <taxon>Fungi</taxon>
        <taxon>Fungi incertae sedis</taxon>
        <taxon>Mucoromycota</taxon>
        <taxon>Mortierellomycotina</taxon>
        <taxon>Mortierellomycetes</taxon>
        <taxon>Mortierellales</taxon>
        <taxon>Mortierellaceae</taxon>
        <taxon>Linnemannia</taxon>
    </lineage>
</organism>
<evidence type="ECO:0008006" key="5">
    <source>
        <dbReference type="Google" id="ProtNLM"/>
    </source>
</evidence>
<comment type="similarity">
    <text evidence="1">Belongs to the sel-1 family.</text>
</comment>
<dbReference type="EMBL" id="JAHRHY010000016">
    <property type="protein sequence ID" value="KAG9063523.1"/>
    <property type="molecule type" value="Genomic_DNA"/>
</dbReference>
<reference evidence="3" key="1">
    <citation type="submission" date="2021-06" db="EMBL/GenBank/DDBJ databases">
        <title>Genome Sequence of Mortierella hyaline Strain SCG-10, a Cold-Adapted, Nitrate-Reducing Fungus Isolated from Soil in Minnesota, USA.</title>
        <authorList>
            <person name="Aldossari N."/>
        </authorList>
    </citation>
    <scope>NUCLEOTIDE SEQUENCE</scope>
    <source>
        <strain evidence="3">SCG-10</strain>
    </source>
</reference>
<feature type="region of interest" description="Disordered" evidence="2">
    <location>
        <begin position="43"/>
        <end position="75"/>
    </location>
</feature>
<dbReference type="InterPro" id="IPR006597">
    <property type="entry name" value="Sel1-like"/>
</dbReference>
<keyword evidence="4" id="KW-1185">Reference proteome</keyword>
<dbReference type="PANTHER" id="PTHR11102">
    <property type="entry name" value="SEL-1-LIKE PROTEIN"/>
    <property type="match status" value="1"/>
</dbReference>